<dbReference type="InterPro" id="IPR036249">
    <property type="entry name" value="Thioredoxin-like_sf"/>
</dbReference>
<dbReference type="Pfam" id="PF00578">
    <property type="entry name" value="AhpC-TSA"/>
    <property type="match status" value="1"/>
</dbReference>
<name>A0ABT2JA83_9PSEU</name>
<organism evidence="2 3">
    <name type="scientific">Actinophytocola gossypii</name>
    <dbReference type="NCBI Taxonomy" id="2812003"/>
    <lineage>
        <taxon>Bacteria</taxon>
        <taxon>Bacillati</taxon>
        <taxon>Actinomycetota</taxon>
        <taxon>Actinomycetes</taxon>
        <taxon>Pseudonocardiales</taxon>
        <taxon>Pseudonocardiaceae</taxon>
    </lineage>
</organism>
<dbReference type="InterPro" id="IPR013766">
    <property type="entry name" value="Thioredoxin_domain"/>
</dbReference>
<accession>A0ABT2JA83</accession>
<sequence length="192" mass="20581">MVSVNSTMVPLGTTAPPFELPDPDGVTWTLDRVAGPRGTLVAFLCNHCPYVQHIAVPLGAAAARWRQQGIGVVGINSNDPEAYPDEVPERMAANAAAWRWTFPYVSDPEQTAAHAYRAACTPDFFLFDADRALVYRGRFDAARPGNGVPVTGDELDAAVASVVAGEEIEVGQLASIGCNIKWRPGNEPAWFG</sequence>
<dbReference type="EMBL" id="JAFFZE010000014">
    <property type="protein sequence ID" value="MCT2584673.1"/>
    <property type="molecule type" value="Genomic_DNA"/>
</dbReference>
<evidence type="ECO:0000313" key="2">
    <source>
        <dbReference type="EMBL" id="MCT2584673.1"/>
    </source>
</evidence>
<comment type="caution">
    <text evidence="2">The sequence shown here is derived from an EMBL/GenBank/DDBJ whole genome shotgun (WGS) entry which is preliminary data.</text>
</comment>
<dbReference type="PROSITE" id="PS51352">
    <property type="entry name" value="THIOREDOXIN_2"/>
    <property type="match status" value="1"/>
</dbReference>
<evidence type="ECO:0000259" key="1">
    <source>
        <dbReference type="PROSITE" id="PS51352"/>
    </source>
</evidence>
<dbReference type="PANTHER" id="PTHR43640:SF1">
    <property type="entry name" value="THIOREDOXIN-DEPENDENT PEROXIREDOXIN"/>
    <property type="match status" value="1"/>
</dbReference>
<dbReference type="SUPFAM" id="SSF52833">
    <property type="entry name" value="Thioredoxin-like"/>
    <property type="match status" value="1"/>
</dbReference>
<protein>
    <submittedName>
        <fullName evidence="2">Thioredoxin family protein</fullName>
    </submittedName>
</protein>
<gene>
    <name evidence="2" type="ORF">JT362_16270</name>
</gene>
<dbReference type="InterPro" id="IPR000866">
    <property type="entry name" value="AhpC/TSA"/>
</dbReference>
<dbReference type="CDD" id="cd02969">
    <property type="entry name" value="PRX_like1"/>
    <property type="match status" value="1"/>
</dbReference>
<evidence type="ECO:0000313" key="3">
    <source>
        <dbReference type="Proteomes" id="UP001156441"/>
    </source>
</evidence>
<reference evidence="2 3" key="1">
    <citation type="submission" date="2021-02" db="EMBL/GenBank/DDBJ databases">
        <title>Actinophytocola xerophila sp. nov., isolated from soil of cotton cropping field.</title>
        <authorList>
            <person name="Huang R."/>
            <person name="Chen X."/>
            <person name="Ge X."/>
            <person name="Liu W."/>
        </authorList>
    </citation>
    <scope>NUCLEOTIDE SEQUENCE [LARGE SCALE GENOMIC DNA]</scope>
    <source>
        <strain evidence="2 3">S1-96</strain>
    </source>
</reference>
<dbReference type="PANTHER" id="PTHR43640">
    <property type="entry name" value="OS07G0260300 PROTEIN"/>
    <property type="match status" value="1"/>
</dbReference>
<keyword evidence="3" id="KW-1185">Reference proteome</keyword>
<dbReference type="Gene3D" id="3.40.30.10">
    <property type="entry name" value="Glutaredoxin"/>
    <property type="match status" value="1"/>
</dbReference>
<proteinExistence type="predicted"/>
<dbReference type="Proteomes" id="UP001156441">
    <property type="component" value="Unassembled WGS sequence"/>
</dbReference>
<dbReference type="RefSeq" id="WP_260192082.1">
    <property type="nucleotide sequence ID" value="NZ_JAFFZE010000014.1"/>
</dbReference>
<dbReference type="InterPro" id="IPR047262">
    <property type="entry name" value="PRX-like1"/>
</dbReference>
<feature type="domain" description="Thioredoxin" evidence="1">
    <location>
        <begin position="9"/>
        <end position="164"/>
    </location>
</feature>